<name>A0ABV9KR43_9BACT</name>
<gene>
    <name evidence="1" type="ORF">ACFO6W_01875</name>
</gene>
<proteinExistence type="predicted"/>
<evidence type="ECO:0000313" key="1">
    <source>
        <dbReference type="EMBL" id="MFC4672433.1"/>
    </source>
</evidence>
<protein>
    <submittedName>
        <fullName evidence="1">Uncharacterized protein</fullName>
    </submittedName>
</protein>
<evidence type="ECO:0000313" key="2">
    <source>
        <dbReference type="Proteomes" id="UP001596023"/>
    </source>
</evidence>
<organism evidence="1 2">
    <name type="scientific">Dysgonomonas termitidis</name>
    <dbReference type="NCBI Taxonomy" id="1516126"/>
    <lineage>
        <taxon>Bacteria</taxon>
        <taxon>Pseudomonadati</taxon>
        <taxon>Bacteroidota</taxon>
        <taxon>Bacteroidia</taxon>
        <taxon>Bacteroidales</taxon>
        <taxon>Dysgonomonadaceae</taxon>
        <taxon>Dysgonomonas</taxon>
    </lineage>
</organism>
<dbReference type="EMBL" id="JBHSGN010000011">
    <property type="protein sequence ID" value="MFC4672433.1"/>
    <property type="molecule type" value="Genomic_DNA"/>
</dbReference>
<keyword evidence="2" id="KW-1185">Reference proteome</keyword>
<sequence>MRAIILSVLLGLVLYIQAQVTIGSGIPPDENALLDLKEDDNGNSTKGLLLPRVQLSDIDSPSPLTEHKEGMFVYNIGENGFVGRGVYYNTGEKWEKVSSLFTNWFYMPSVVFDTSLTGEGFTKNLYELYRDQFENPMMKSSDAPPSIPHMPAANDLYYYITVYDTDVFEIISLSDSGILVYNIKQAVSAYSLINIIFVLK</sequence>
<dbReference type="RefSeq" id="WP_379993606.1">
    <property type="nucleotide sequence ID" value="NZ_JBHSGN010000011.1"/>
</dbReference>
<reference evidence="2" key="1">
    <citation type="journal article" date="2019" name="Int. J. Syst. Evol. Microbiol.">
        <title>The Global Catalogue of Microorganisms (GCM) 10K type strain sequencing project: providing services to taxonomists for standard genome sequencing and annotation.</title>
        <authorList>
            <consortium name="The Broad Institute Genomics Platform"/>
            <consortium name="The Broad Institute Genome Sequencing Center for Infectious Disease"/>
            <person name="Wu L."/>
            <person name="Ma J."/>
        </authorList>
    </citation>
    <scope>NUCLEOTIDE SEQUENCE [LARGE SCALE GENOMIC DNA]</scope>
    <source>
        <strain evidence="2">CCUG 66188</strain>
    </source>
</reference>
<accession>A0ABV9KR43</accession>
<dbReference type="Proteomes" id="UP001596023">
    <property type="component" value="Unassembled WGS sequence"/>
</dbReference>
<comment type="caution">
    <text evidence="1">The sequence shown here is derived from an EMBL/GenBank/DDBJ whole genome shotgun (WGS) entry which is preliminary data.</text>
</comment>